<name>A0ABU7LWZ2_9PROT</name>
<sequence length="208" mass="22081">MTETLHKPSHPVSIAFAVLLIAGLAGVVLAGAFDWLDRDLTRRLACIVFGLMLLGAGNILPKIVMPVRSGRAYPGMRRADRLAGAIFVLAGLACVGVAVFAPADGILLIESVIGIGTFMVAGLIWSGAALAAPRAETADTEQSPETARAKVQRLSVFLILNGLFWAFLIFVADIVWGDAGAQWMLVPFIIVNSLLAVTQIKLFRGLKS</sequence>
<dbReference type="Proteomes" id="UP001310692">
    <property type="component" value="Unassembled WGS sequence"/>
</dbReference>
<reference evidence="2 3" key="1">
    <citation type="submission" date="2024-01" db="EMBL/GenBank/DDBJ databases">
        <title>Hyphobacterium bacterium isolated from marine sediment.</title>
        <authorList>
            <person name="Zhao S."/>
        </authorList>
    </citation>
    <scope>NUCLEOTIDE SEQUENCE [LARGE SCALE GENOMIC DNA]</scope>
    <source>
        <strain evidence="2 3">Y60-23</strain>
    </source>
</reference>
<feature type="transmembrane region" description="Helical" evidence="1">
    <location>
        <begin position="182"/>
        <end position="203"/>
    </location>
</feature>
<evidence type="ECO:0000313" key="2">
    <source>
        <dbReference type="EMBL" id="MEE2565515.1"/>
    </source>
</evidence>
<dbReference type="EMBL" id="JAZDRO010000001">
    <property type="protein sequence ID" value="MEE2565515.1"/>
    <property type="molecule type" value="Genomic_DNA"/>
</dbReference>
<keyword evidence="1" id="KW-1133">Transmembrane helix</keyword>
<feature type="transmembrane region" description="Helical" evidence="1">
    <location>
        <begin position="154"/>
        <end position="176"/>
    </location>
</feature>
<feature type="transmembrane region" description="Helical" evidence="1">
    <location>
        <begin position="82"/>
        <end position="101"/>
    </location>
</feature>
<feature type="transmembrane region" description="Helical" evidence="1">
    <location>
        <begin position="107"/>
        <end position="133"/>
    </location>
</feature>
<dbReference type="RefSeq" id="WP_330195050.1">
    <property type="nucleotide sequence ID" value="NZ_JAZDRO010000001.1"/>
</dbReference>
<evidence type="ECO:0000256" key="1">
    <source>
        <dbReference type="SAM" id="Phobius"/>
    </source>
</evidence>
<proteinExistence type="predicted"/>
<keyword evidence="1" id="KW-0472">Membrane</keyword>
<keyword evidence="3" id="KW-1185">Reference proteome</keyword>
<feature type="transmembrane region" description="Helical" evidence="1">
    <location>
        <begin position="42"/>
        <end position="61"/>
    </location>
</feature>
<organism evidence="2 3">
    <name type="scientific">Hyphobacterium marinum</name>
    <dbReference type="NCBI Taxonomy" id="3116574"/>
    <lineage>
        <taxon>Bacteria</taxon>
        <taxon>Pseudomonadati</taxon>
        <taxon>Pseudomonadota</taxon>
        <taxon>Alphaproteobacteria</taxon>
        <taxon>Maricaulales</taxon>
        <taxon>Maricaulaceae</taxon>
        <taxon>Hyphobacterium</taxon>
    </lineage>
</organism>
<keyword evidence="1" id="KW-0812">Transmembrane</keyword>
<accession>A0ABU7LWZ2</accession>
<feature type="transmembrane region" description="Helical" evidence="1">
    <location>
        <begin position="12"/>
        <end position="36"/>
    </location>
</feature>
<evidence type="ECO:0000313" key="3">
    <source>
        <dbReference type="Proteomes" id="UP001310692"/>
    </source>
</evidence>
<protein>
    <submittedName>
        <fullName evidence="2">Uncharacterized protein</fullName>
    </submittedName>
</protein>
<gene>
    <name evidence="2" type="ORF">V0U35_02385</name>
</gene>
<comment type="caution">
    <text evidence="2">The sequence shown here is derived from an EMBL/GenBank/DDBJ whole genome shotgun (WGS) entry which is preliminary data.</text>
</comment>